<protein>
    <recommendedName>
        <fullName evidence="3">Uracil DNA glycosylase superfamily protein</fullName>
    </recommendedName>
</protein>
<dbReference type="KEGG" id="oho:Oweho_3418"/>
<accession>G8R5Q1</accession>
<dbReference type="HOGENOM" id="CLU_1260409_0_0_10"/>
<organism evidence="1 2">
    <name type="scientific">Owenweeksia hongkongensis (strain DSM 17368 / CIP 108786 / JCM 12287 / NRRL B-23963 / UST20020801)</name>
    <dbReference type="NCBI Taxonomy" id="926562"/>
    <lineage>
        <taxon>Bacteria</taxon>
        <taxon>Pseudomonadati</taxon>
        <taxon>Bacteroidota</taxon>
        <taxon>Flavobacteriia</taxon>
        <taxon>Flavobacteriales</taxon>
        <taxon>Owenweeksiaceae</taxon>
        <taxon>Owenweeksia</taxon>
    </lineage>
</organism>
<dbReference type="eggNOG" id="ENOG5033F0G">
    <property type="taxonomic scope" value="Bacteria"/>
</dbReference>
<dbReference type="Proteomes" id="UP000005631">
    <property type="component" value="Chromosome"/>
</dbReference>
<keyword evidence="2" id="KW-1185">Reference proteome</keyword>
<gene>
    <name evidence="1" type="ordered locus">Oweho_3418</name>
</gene>
<proteinExistence type="predicted"/>
<reference evidence="1 2" key="1">
    <citation type="journal article" date="2012" name="Stand. Genomic Sci.">
        <title>Genome sequence of the orange-pigmented seawater bacterium Owenweeksia hongkongensis type strain (UST20020801(T)).</title>
        <authorList>
            <person name="Riedel T."/>
            <person name="Held B."/>
            <person name="Nolan M."/>
            <person name="Lucas S."/>
            <person name="Lapidus A."/>
            <person name="Tice H."/>
            <person name="Del Rio T.G."/>
            <person name="Cheng J.F."/>
            <person name="Han C."/>
            <person name="Tapia R."/>
            <person name="Goodwin L.A."/>
            <person name="Pitluck S."/>
            <person name="Liolios K."/>
            <person name="Mavromatis K."/>
            <person name="Pagani I."/>
            <person name="Ivanova N."/>
            <person name="Mikhailova N."/>
            <person name="Pati A."/>
            <person name="Chen A."/>
            <person name="Palaniappan K."/>
            <person name="Rohde M."/>
            <person name="Tindall B.J."/>
            <person name="Detter J.C."/>
            <person name="Goker M."/>
            <person name="Woyke T."/>
            <person name="Bristow J."/>
            <person name="Eisen J.A."/>
            <person name="Markowitz V."/>
            <person name="Hugenholtz P."/>
            <person name="Klenk H.P."/>
            <person name="Kyrpides N.C."/>
        </authorList>
    </citation>
    <scope>NUCLEOTIDE SEQUENCE</scope>
    <source>
        <strain evidence="2">DSM 17368 / JCM 12287 / NRRL B-23963</strain>
    </source>
</reference>
<dbReference type="EMBL" id="CP003156">
    <property type="protein sequence ID" value="AEV34367.1"/>
    <property type="molecule type" value="Genomic_DNA"/>
</dbReference>
<evidence type="ECO:0008006" key="3">
    <source>
        <dbReference type="Google" id="ProtNLM"/>
    </source>
</evidence>
<evidence type="ECO:0000313" key="2">
    <source>
        <dbReference type="Proteomes" id="UP000005631"/>
    </source>
</evidence>
<name>G8R5Q1_OWEHD</name>
<dbReference type="OrthoDB" id="950327at2"/>
<dbReference type="STRING" id="926562.Oweho_3418"/>
<dbReference type="AlphaFoldDB" id="G8R5Q1"/>
<sequence length="219" mass="25273">MNVETEYGTRIKKLFDPKSNPDIKQLSRGFAVNKTLESETILFVGINPSYRKNDQNHKESFWNPPQDSDDPYFKKYGELANRCKTRWSHIDLLGLRETKQDALKKLEKTHLGFIHEHLKLTKEMLEAKKPLVIVVTDTVARKYLGKERSKDGSKNVWMGYEFEFDDDLGTDVITNKDSILRGVPVFFSSMLSGQRALDNGSFQRLCWHVKEVLTKTGSL</sequence>
<evidence type="ECO:0000313" key="1">
    <source>
        <dbReference type="EMBL" id="AEV34367.1"/>
    </source>
</evidence>
<dbReference type="RefSeq" id="WP_014203714.1">
    <property type="nucleotide sequence ID" value="NC_016599.1"/>
</dbReference>